<dbReference type="InterPro" id="IPR004046">
    <property type="entry name" value="GST_C"/>
</dbReference>
<reference evidence="4 5" key="1">
    <citation type="submission" date="2018-02" db="EMBL/GenBank/DDBJ databases">
        <title>The draft genome of Phyllobacterium myrsinacearum DSM5892.</title>
        <authorList>
            <person name="Li L."/>
            <person name="Liu L."/>
            <person name="Zhang X."/>
            <person name="Wang T."/>
        </authorList>
    </citation>
    <scope>NUCLEOTIDE SEQUENCE [LARGE SCALE GENOMIC DNA]</scope>
    <source>
        <strain evidence="4 5">DSM 5892</strain>
    </source>
</reference>
<protein>
    <submittedName>
        <fullName evidence="4">Glutathione S-transferase</fullName>
    </submittedName>
</protein>
<name>A0A2S9JWW0_9HYPH</name>
<evidence type="ECO:0000259" key="2">
    <source>
        <dbReference type="PROSITE" id="PS50404"/>
    </source>
</evidence>
<dbReference type="SFLD" id="SFLDG01151">
    <property type="entry name" value="Main.2:_Nu-like"/>
    <property type="match status" value="1"/>
</dbReference>
<keyword evidence="4" id="KW-0808">Transferase</keyword>
<dbReference type="InterPro" id="IPR010987">
    <property type="entry name" value="Glutathione-S-Trfase_C-like"/>
</dbReference>
<evidence type="ECO:0000256" key="1">
    <source>
        <dbReference type="RuleBase" id="RU003494"/>
    </source>
</evidence>
<dbReference type="Proteomes" id="UP000238563">
    <property type="component" value="Unassembled WGS sequence"/>
</dbReference>
<comment type="caution">
    <text evidence="4">The sequence shown here is derived from an EMBL/GenBank/DDBJ whole genome shotgun (WGS) entry which is preliminary data.</text>
</comment>
<evidence type="ECO:0000259" key="3">
    <source>
        <dbReference type="PROSITE" id="PS50405"/>
    </source>
</evidence>
<feature type="domain" description="GST N-terminal" evidence="2">
    <location>
        <begin position="1"/>
        <end position="82"/>
    </location>
</feature>
<dbReference type="PANTHER" id="PTHR44051">
    <property type="entry name" value="GLUTATHIONE S-TRANSFERASE-RELATED"/>
    <property type="match status" value="1"/>
</dbReference>
<dbReference type="GO" id="GO:0016740">
    <property type="term" value="F:transferase activity"/>
    <property type="evidence" value="ECO:0007669"/>
    <property type="project" value="UniProtKB-KW"/>
</dbReference>
<dbReference type="Pfam" id="PF00043">
    <property type="entry name" value="GST_C"/>
    <property type="match status" value="1"/>
</dbReference>
<comment type="similarity">
    <text evidence="1">Belongs to the GST superfamily.</text>
</comment>
<dbReference type="AlphaFoldDB" id="A0A2S9JWW0"/>
<dbReference type="Gene3D" id="1.20.1050.10">
    <property type="match status" value="1"/>
</dbReference>
<keyword evidence="5" id="KW-1185">Reference proteome</keyword>
<dbReference type="PROSITE" id="PS50404">
    <property type="entry name" value="GST_NTER"/>
    <property type="match status" value="1"/>
</dbReference>
<sequence length="208" mass="22956">MPILYSQLSSGNCYKPRLLMAKLGLPFEHVAISSADGSTRKPEFTAKNPNGKVPLLELDDGRFLAESNAILLYLAEGTRFIPDDSYARALMYQWLFFEQYTHEPNIAVRRALLVYPERAKDATPERLAATLEGGNKALLVMEQQLQKTPYFAGDAISVADIALYAYTHEANQGGYDLSAYPSVAKWLSRVAGDEGHVPITWLPEASGG</sequence>
<accession>A0A2S9JWW0</accession>
<dbReference type="InterPro" id="IPR036282">
    <property type="entry name" value="Glutathione-S-Trfase_C_sf"/>
</dbReference>
<dbReference type="Pfam" id="PF02798">
    <property type="entry name" value="GST_N"/>
    <property type="match status" value="1"/>
</dbReference>
<dbReference type="SFLD" id="SFLDS00019">
    <property type="entry name" value="Glutathione_Transferase_(cytos"/>
    <property type="match status" value="1"/>
</dbReference>
<dbReference type="Gene3D" id="3.40.30.10">
    <property type="entry name" value="Glutaredoxin"/>
    <property type="match status" value="1"/>
</dbReference>
<dbReference type="SUPFAM" id="SSF52833">
    <property type="entry name" value="Thioredoxin-like"/>
    <property type="match status" value="1"/>
</dbReference>
<dbReference type="InterPro" id="IPR036249">
    <property type="entry name" value="Thioredoxin-like_sf"/>
</dbReference>
<dbReference type="CDD" id="cd03056">
    <property type="entry name" value="GST_N_4"/>
    <property type="match status" value="1"/>
</dbReference>
<dbReference type="OrthoDB" id="9810080at2"/>
<dbReference type="SFLD" id="SFLDG00358">
    <property type="entry name" value="Main_(cytGST)"/>
    <property type="match status" value="1"/>
</dbReference>
<gene>
    <name evidence="4" type="ORF">C5750_01395</name>
</gene>
<evidence type="ECO:0000313" key="4">
    <source>
        <dbReference type="EMBL" id="PRD57840.1"/>
    </source>
</evidence>
<dbReference type="InterPro" id="IPR040079">
    <property type="entry name" value="Glutathione_S-Trfase"/>
</dbReference>
<dbReference type="EMBL" id="PVBT01000001">
    <property type="protein sequence ID" value="PRD57840.1"/>
    <property type="molecule type" value="Genomic_DNA"/>
</dbReference>
<dbReference type="PANTHER" id="PTHR44051:SF2">
    <property type="entry name" value="HYPOTHETICAL GLUTATHIONE S-TRANSFERASE LIKE PROTEIN"/>
    <property type="match status" value="1"/>
</dbReference>
<dbReference type="PROSITE" id="PS50405">
    <property type="entry name" value="GST_CTER"/>
    <property type="match status" value="1"/>
</dbReference>
<dbReference type="InterPro" id="IPR004045">
    <property type="entry name" value="Glutathione_S-Trfase_N"/>
</dbReference>
<feature type="domain" description="GST C-terminal" evidence="3">
    <location>
        <begin position="84"/>
        <end position="207"/>
    </location>
</feature>
<organism evidence="4 5">
    <name type="scientific">Phyllobacterium myrsinacearum</name>
    <dbReference type="NCBI Taxonomy" id="28101"/>
    <lineage>
        <taxon>Bacteria</taxon>
        <taxon>Pseudomonadati</taxon>
        <taxon>Pseudomonadota</taxon>
        <taxon>Alphaproteobacteria</taxon>
        <taxon>Hyphomicrobiales</taxon>
        <taxon>Phyllobacteriaceae</taxon>
        <taxon>Phyllobacterium</taxon>
    </lineage>
</organism>
<dbReference type="RefSeq" id="WP_105732081.1">
    <property type="nucleotide sequence ID" value="NZ_PVBT01000001.1"/>
</dbReference>
<proteinExistence type="inferred from homology"/>
<evidence type="ECO:0000313" key="5">
    <source>
        <dbReference type="Proteomes" id="UP000238563"/>
    </source>
</evidence>
<dbReference type="SUPFAM" id="SSF47616">
    <property type="entry name" value="GST C-terminal domain-like"/>
    <property type="match status" value="1"/>
</dbReference>